<gene>
    <name evidence="2" type="ORF">THAOC_23670</name>
</gene>
<feature type="compositionally biased region" description="Polar residues" evidence="1">
    <location>
        <begin position="54"/>
        <end position="68"/>
    </location>
</feature>
<comment type="caution">
    <text evidence="2">The sequence shown here is derived from an EMBL/GenBank/DDBJ whole genome shotgun (WGS) entry which is preliminary data.</text>
</comment>
<feature type="region of interest" description="Disordered" evidence="1">
    <location>
        <begin position="148"/>
        <end position="184"/>
    </location>
</feature>
<organism evidence="2 3">
    <name type="scientific">Thalassiosira oceanica</name>
    <name type="common">Marine diatom</name>
    <dbReference type="NCBI Taxonomy" id="159749"/>
    <lineage>
        <taxon>Eukaryota</taxon>
        <taxon>Sar</taxon>
        <taxon>Stramenopiles</taxon>
        <taxon>Ochrophyta</taxon>
        <taxon>Bacillariophyta</taxon>
        <taxon>Coscinodiscophyceae</taxon>
        <taxon>Thalassiosirophycidae</taxon>
        <taxon>Thalassiosirales</taxon>
        <taxon>Thalassiosiraceae</taxon>
        <taxon>Thalassiosira</taxon>
    </lineage>
</organism>
<evidence type="ECO:0000313" key="2">
    <source>
        <dbReference type="EMBL" id="EJK56439.1"/>
    </source>
</evidence>
<sequence length="184" mass="20368">MSVHESSPAPSWILDQGEDKRRTKHHQPQLLAAASTPPQVPFLNQRTPCPAAPGQTTESKSTFSSEADFSSEIDRDILSSFCQRRAGNYPNNPGRPTLFVDVNHMDHQQRQGPASFAAQRRRSSIRLKIPLLDLRELLQACDDVSVLEEEGYGDDDGDDDDGDGDASSIHSEEDLLHPRPAESH</sequence>
<proteinExistence type="predicted"/>
<keyword evidence="3" id="KW-1185">Reference proteome</keyword>
<feature type="non-terminal residue" evidence="2">
    <location>
        <position position="184"/>
    </location>
</feature>
<feature type="region of interest" description="Disordered" evidence="1">
    <location>
        <begin position="1"/>
        <end position="68"/>
    </location>
</feature>
<feature type="compositionally biased region" description="Acidic residues" evidence="1">
    <location>
        <begin position="148"/>
        <end position="164"/>
    </location>
</feature>
<name>K0RVG5_THAOC</name>
<dbReference type="Proteomes" id="UP000266841">
    <property type="component" value="Unassembled WGS sequence"/>
</dbReference>
<reference evidence="2 3" key="1">
    <citation type="journal article" date="2012" name="Genome Biol.">
        <title>Genome and low-iron response of an oceanic diatom adapted to chronic iron limitation.</title>
        <authorList>
            <person name="Lommer M."/>
            <person name="Specht M."/>
            <person name="Roy A.S."/>
            <person name="Kraemer L."/>
            <person name="Andreson R."/>
            <person name="Gutowska M.A."/>
            <person name="Wolf J."/>
            <person name="Bergner S.V."/>
            <person name="Schilhabel M.B."/>
            <person name="Klostermeier U.C."/>
            <person name="Beiko R.G."/>
            <person name="Rosenstiel P."/>
            <person name="Hippler M."/>
            <person name="Laroche J."/>
        </authorList>
    </citation>
    <scope>NUCLEOTIDE SEQUENCE [LARGE SCALE GENOMIC DNA]</scope>
    <source>
        <strain evidence="2 3">CCMP1005</strain>
    </source>
</reference>
<evidence type="ECO:0000313" key="3">
    <source>
        <dbReference type="Proteomes" id="UP000266841"/>
    </source>
</evidence>
<feature type="compositionally biased region" description="Basic and acidic residues" evidence="1">
    <location>
        <begin position="170"/>
        <end position="184"/>
    </location>
</feature>
<protein>
    <submittedName>
        <fullName evidence="2">Uncharacterized protein</fullName>
    </submittedName>
</protein>
<accession>K0RVG5</accession>
<evidence type="ECO:0000256" key="1">
    <source>
        <dbReference type="SAM" id="MobiDB-lite"/>
    </source>
</evidence>
<dbReference type="AlphaFoldDB" id="K0RVG5"/>
<dbReference type="EMBL" id="AGNL01031400">
    <property type="protein sequence ID" value="EJK56439.1"/>
    <property type="molecule type" value="Genomic_DNA"/>
</dbReference>